<dbReference type="InterPro" id="IPR036388">
    <property type="entry name" value="WH-like_DNA-bd_sf"/>
</dbReference>
<dbReference type="Gene3D" id="1.10.10.10">
    <property type="entry name" value="Winged helix-like DNA-binding domain superfamily/Winged helix DNA-binding domain"/>
    <property type="match status" value="1"/>
</dbReference>
<dbReference type="Proteomes" id="UP000269438">
    <property type="component" value="Unassembled WGS sequence"/>
</dbReference>
<dbReference type="RefSeq" id="WP_121688119.1">
    <property type="nucleotide sequence ID" value="NZ_RCUY01000005.1"/>
</dbReference>
<name>A0A3L7ATV5_9MICO</name>
<dbReference type="NCBIfam" id="TIGR01764">
    <property type="entry name" value="excise"/>
    <property type="match status" value="1"/>
</dbReference>
<dbReference type="SUPFAM" id="SSF46955">
    <property type="entry name" value="Putative DNA-binding domain"/>
    <property type="match status" value="1"/>
</dbReference>
<evidence type="ECO:0000259" key="1">
    <source>
        <dbReference type="Pfam" id="PF12728"/>
    </source>
</evidence>
<dbReference type="OrthoDB" id="26212at2"/>
<dbReference type="Pfam" id="PF12728">
    <property type="entry name" value="HTH_17"/>
    <property type="match status" value="1"/>
</dbReference>
<keyword evidence="3" id="KW-1185">Reference proteome</keyword>
<sequence>MSPNTPLVSETYDVSDEPGIARVHDFFVTHRKVQSGRTAPRYVLSGDATDDQVELPAEIYHVLVQVVDAMRRGLSVTVSPRGKTLTTQQAADLLGVSRPTVIKLLDEGRIPFERVGTHRRVTLTNVLEYRKRRREEQYATLARLSTDIDDDAPLNEVLAELKKARRVVSERRRQDIELP</sequence>
<organism evidence="2 3">
    <name type="scientific">Mycetocola lacteus</name>
    <dbReference type="NCBI Taxonomy" id="76637"/>
    <lineage>
        <taxon>Bacteria</taxon>
        <taxon>Bacillati</taxon>
        <taxon>Actinomycetota</taxon>
        <taxon>Actinomycetes</taxon>
        <taxon>Micrococcales</taxon>
        <taxon>Microbacteriaceae</taxon>
        <taxon>Mycetocola</taxon>
    </lineage>
</organism>
<dbReference type="GO" id="GO:0003677">
    <property type="term" value="F:DNA binding"/>
    <property type="evidence" value="ECO:0007669"/>
    <property type="project" value="InterPro"/>
</dbReference>
<accession>A0A3L7ATV5</accession>
<feature type="domain" description="Helix-turn-helix" evidence="1">
    <location>
        <begin position="85"/>
        <end position="134"/>
    </location>
</feature>
<dbReference type="InterPro" id="IPR041657">
    <property type="entry name" value="HTH_17"/>
</dbReference>
<evidence type="ECO:0000313" key="3">
    <source>
        <dbReference type="Proteomes" id="UP000269438"/>
    </source>
</evidence>
<gene>
    <name evidence="2" type="ORF">D9V34_06975</name>
</gene>
<dbReference type="InterPro" id="IPR010093">
    <property type="entry name" value="SinI_DNA-bd"/>
</dbReference>
<reference evidence="2 3" key="1">
    <citation type="submission" date="2018-10" db="EMBL/GenBank/DDBJ databases">
        <authorList>
            <person name="Li J."/>
        </authorList>
    </citation>
    <scope>NUCLEOTIDE SEQUENCE [LARGE SCALE GENOMIC DNA]</scope>
    <source>
        <strain evidence="2 3">JCM 11654</strain>
    </source>
</reference>
<comment type="caution">
    <text evidence="2">The sequence shown here is derived from an EMBL/GenBank/DDBJ whole genome shotgun (WGS) entry which is preliminary data.</text>
</comment>
<evidence type="ECO:0000313" key="2">
    <source>
        <dbReference type="EMBL" id="RLP82981.1"/>
    </source>
</evidence>
<dbReference type="InterPro" id="IPR009061">
    <property type="entry name" value="DNA-bd_dom_put_sf"/>
</dbReference>
<dbReference type="AlphaFoldDB" id="A0A3L7ATV5"/>
<dbReference type="EMBL" id="RCUY01000005">
    <property type="protein sequence ID" value="RLP82981.1"/>
    <property type="molecule type" value="Genomic_DNA"/>
</dbReference>
<protein>
    <submittedName>
        <fullName evidence="2">Helix-turn-helix domain-containing protein</fullName>
    </submittedName>
</protein>
<proteinExistence type="predicted"/>